<feature type="domain" description="Autotransporter" evidence="3">
    <location>
        <begin position="879"/>
        <end position="1154"/>
    </location>
</feature>
<dbReference type="PROSITE" id="PS51208">
    <property type="entry name" value="AUTOTRANSPORTER"/>
    <property type="match status" value="1"/>
</dbReference>
<evidence type="ECO:0000313" key="4">
    <source>
        <dbReference type="EMBL" id="VVE42530.1"/>
    </source>
</evidence>
<keyword evidence="5" id="KW-1185">Reference proteome</keyword>
<feature type="signal peptide" evidence="2">
    <location>
        <begin position="1"/>
        <end position="31"/>
    </location>
</feature>
<evidence type="ECO:0000256" key="1">
    <source>
        <dbReference type="SAM" id="MobiDB-lite"/>
    </source>
</evidence>
<feature type="chain" id="PRO_5022961663" evidence="2">
    <location>
        <begin position="32"/>
        <end position="1154"/>
    </location>
</feature>
<dbReference type="Pfam" id="PF03797">
    <property type="entry name" value="Autotransporter"/>
    <property type="match status" value="1"/>
</dbReference>
<dbReference type="SUPFAM" id="SSF51126">
    <property type="entry name" value="Pectin lyase-like"/>
    <property type="match status" value="1"/>
</dbReference>
<dbReference type="InterPro" id="IPR036709">
    <property type="entry name" value="Autotransporte_beta_dom_sf"/>
</dbReference>
<dbReference type="GO" id="GO:0019867">
    <property type="term" value="C:outer membrane"/>
    <property type="evidence" value="ECO:0007669"/>
    <property type="project" value="InterPro"/>
</dbReference>
<evidence type="ECO:0000313" key="5">
    <source>
        <dbReference type="Proteomes" id="UP000367825"/>
    </source>
</evidence>
<protein>
    <submittedName>
        <fullName evidence="4">Adhesin BmaC autotransporter</fullName>
    </submittedName>
</protein>
<proteinExistence type="predicted"/>
<dbReference type="InterPro" id="IPR012332">
    <property type="entry name" value="Autotransporter_pectin_lyase_C"/>
</dbReference>
<dbReference type="Proteomes" id="UP000367825">
    <property type="component" value="Unassembled WGS sequence"/>
</dbReference>
<keyword evidence="2" id="KW-0732">Signal</keyword>
<feature type="region of interest" description="Disordered" evidence="1">
    <location>
        <begin position="810"/>
        <end position="834"/>
    </location>
</feature>
<dbReference type="SUPFAM" id="SSF103515">
    <property type="entry name" value="Autotransporter"/>
    <property type="match status" value="1"/>
</dbReference>
<accession>A0A5E4Y1Q3</accession>
<sequence>MTRAKQASLPHRRPLTIAISLAFLHAGAVRAQIYPAATIPSGSNLDYEQYYDGSVVASGTIEGSVTIHPTGTYPAQLGGAGVSVFRGATVTMNPNLGVPGPIVITSDYRAGAPNDALYIAYGTVNIVASSAGVRLVGNGPSVHGVYMPEATGGPSLLTGANVSIETNGLAADGMRPYGARSTIDLRDTAITVNGQDSWGVRSWGGSSITLTDSSITTKGALGTGAGASAGGVRVYNGSVATINGNSTITTAVDGNLGLNVEAGGTLNTNTDPATPGTVTVSTSGAGSHAVRIGTASANLNRLSVSTTQSATYGLTASGTSNVRGSQVDVSTRGASSYGIWISGSTTATLATGSITTQGQSAHGLLAGSGAATVNLSDFAIATHGTQGYGIYGWTGSTTNFAGGSITTDQASTYGVYANAGMVNLLRSSATGAGTSVTTSGTNAYAVRIQNGGQFNATGATLRATGAGTAAIVFDAPQTITGLQASAPTPALPTLPATTPLMASTEPPPPLAIVTPTPAAPTELGSDVAAPAAGGVGARAGVAAPPRAGGYNLSLQDTTVTSDSGVALWAFGGVANVSVVNSTLSGGGGAINATTRSGLGATLNLDASNATLTGRIYTDATSTSVVNLTRNSVWHVMASSNVTELTNTDSLIDFPVTALLDSAPTSQGSYRSVAIDNGYVGTGGTVTLNTYLNEGGALSNQYSDRLLIRGAASGTTLLQIRPSAGSPGRLTSPSGVITNDEGISVVQVAGASTVGAFSLAGGYVVAPDSPYEYRLYAYGPGSVHGTAEASQNLVSTGAGHWDYRLQSAYVTPGGEVDPEAPGDPGGEVDDPVPPDARREVAPQVASYLSAPVAFLHAGLMDLDSLHRRLGEVRDDRELGRDRGPGEMFMRAYGGNFKYRSNQSFQAFGYDISGDYGAIQVGGNLFRQVDDDGTWRFGAAGSMGWLHYEPVAIDGPSATRASIYRLYGFGTYQSQQGWYVDGIVSVGWFNGRTTTDARGEVAPLRGTSYAASAEAGYPLALSYGLNLEPQLQFVGQHLAFRNMTDGDGLAVNIGSQNQLTGRLGVRLTRPVEVSTGRVTPYAGFDIVHAFAGGTGVQVGDAMFQTGRYGDAMLFSLGVNGTPSRNFSMHGRVSYQKSFGTGGVRGVLVNFGAKYVF</sequence>
<organism evidence="4 5">
    <name type="scientific">Pandoraea nosoerga</name>
    <dbReference type="NCBI Taxonomy" id="2508296"/>
    <lineage>
        <taxon>Bacteria</taxon>
        <taxon>Pseudomonadati</taxon>
        <taxon>Pseudomonadota</taxon>
        <taxon>Betaproteobacteria</taxon>
        <taxon>Burkholderiales</taxon>
        <taxon>Burkholderiaceae</taxon>
        <taxon>Pandoraea</taxon>
    </lineage>
</organism>
<dbReference type="EMBL" id="CABPSC010000024">
    <property type="protein sequence ID" value="VVE42530.1"/>
    <property type="molecule type" value="Genomic_DNA"/>
</dbReference>
<dbReference type="NCBIfam" id="TIGR01414">
    <property type="entry name" value="autotrans_barl"/>
    <property type="match status" value="1"/>
</dbReference>
<dbReference type="InterPro" id="IPR006315">
    <property type="entry name" value="OM_autotransptr_brl_dom"/>
</dbReference>
<dbReference type="Gene3D" id="2.40.128.130">
    <property type="entry name" value="Autotransporter beta-domain"/>
    <property type="match status" value="1"/>
</dbReference>
<dbReference type="AlphaFoldDB" id="A0A5E4Y1Q3"/>
<evidence type="ECO:0000256" key="2">
    <source>
        <dbReference type="SAM" id="SignalP"/>
    </source>
</evidence>
<feature type="compositionally biased region" description="Acidic residues" evidence="1">
    <location>
        <begin position="815"/>
        <end position="831"/>
    </location>
</feature>
<gene>
    <name evidence="4" type="primary">bmaC_2</name>
    <name evidence="4" type="ORF">PNO31109_04228</name>
</gene>
<dbReference type="RefSeq" id="WP_174966493.1">
    <property type="nucleotide sequence ID" value="NZ_CABPSC010000024.1"/>
</dbReference>
<dbReference type="InterPro" id="IPR011050">
    <property type="entry name" value="Pectin_lyase_fold/virulence"/>
</dbReference>
<dbReference type="InterPro" id="IPR043990">
    <property type="entry name" value="AC_1"/>
</dbReference>
<reference evidence="4 5" key="1">
    <citation type="submission" date="2019-08" db="EMBL/GenBank/DDBJ databases">
        <authorList>
            <person name="Peeters C."/>
        </authorList>
    </citation>
    <scope>NUCLEOTIDE SEQUENCE [LARGE SCALE GENOMIC DNA]</scope>
    <source>
        <strain evidence="4 5">LMG 31109</strain>
    </source>
</reference>
<dbReference type="InterPro" id="IPR005546">
    <property type="entry name" value="Autotransporte_beta"/>
</dbReference>
<dbReference type="SMART" id="SM00869">
    <property type="entry name" value="Autotransporter"/>
    <property type="match status" value="1"/>
</dbReference>
<evidence type="ECO:0000259" key="3">
    <source>
        <dbReference type="PROSITE" id="PS51208"/>
    </source>
</evidence>
<dbReference type="Gene3D" id="2.160.20.20">
    <property type="match status" value="1"/>
</dbReference>
<name>A0A5E4Y1Q3_9BURK</name>
<dbReference type="Pfam" id="PF18883">
    <property type="entry name" value="AC_1"/>
    <property type="match status" value="1"/>
</dbReference>